<sequence length="89" mass="9191">MGFVAGTWGGNGFPKWMPPMFGGGGPAVVPHHRGVPPENVPTPAPAPAPARTSAPAPTATAPRPALQRKGRGAGLERIFRLVGDESWTD</sequence>
<evidence type="ECO:0000256" key="1">
    <source>
        <dbReference type="SAM" id="MobiDB-lite"/>
    </source>
</evidence>
<comment type="caution">
    <text evidence="2">The sequence shown here is derived from an EMBL/GenBank/DDBJ whole genome shotgun (WGS) entry which is preliminary data.</text>
</comment>
<evidence type="ECO:0000313" key="2">
    <source>
        <dbReference type="EMBL" id="KAL0392200.1"/>
    </source>
</evidence>
<accession>A0AAW2SI91</accession>
<reference evidence="2" key="2">
    <citation type="journal article" date="2024" name="Plant">
        <title>Genomic evolution and insights into agronomic trait innovations of Sesamum species.</title>
        <authorList>
            <person name="Miao H."/>
            <person name="Wang L."/>
            <person name="Qu L."/>
            <person name="Liu H."/>
            <person name="Sun Y."/>
            <person name="Le M."/>
            <person name="Wang Q."/>
            <person name="Wei S."/>
            <person name="Zheng Y."/>
            <person name="Lin W."/>
            <person name="Duan Y."/>
            <person name="Cao H."/>
            <person name="Xiong S."/>
            <person name="Wang X."/>
            <person name="Wei L."/>
            <person name="Li C."/>
            <person name="Ma Q."/>
            <person name="Ju M."/>
            <person name="Zhao R."/>
            <person name="Li G."/>
            <person name="Mu C."/>
            <person name="Tian Q."/>
            <person name="Mei H."/>
            <person name="Zhang T."/>
            <person name="Gao T."/>
            <person name="Zhang H."/>
        </authorList>
    </citation>
    <scope>NUCLEOTIDE SEQUENCE</scope>
    <source>
        <strain evidence="2">G02</strain>
    </source>
</reference>
<feature type="compositionally biased region" description="Pro residues" evidence="1">
    <location>
        <begin position="38"/>
        <end position="48"/>
    </location>
</feature>
<gene>
    <name evidence="2" type="ORF">Sradi_2442800</name>
</gene>
<organism evidence="2">
    <name type="scientific">Sesamum radiatum</name>
    <name type="common">Black benniseed</name>
    <dbReference type="NCBI Taxonomy" id="300843"/>
    <lineage>
        <taxon>Eukaryota</taxon>
        <taxon>Viridiplantae</taxon>
        <taxon>Streptophyta</taxon>
        <taxon>Embryophyta</taxon>
        <taxon>Tracheophyta</taxon>
        <taxon>Spermatophyta</taxon>
        <taxon>Magnoliopsida</taxon>
        <taxon>eudicotyledons</taxon>
        <taxon>Gunneridae</taxon>
        <taxon>Pentapetalae</taxon>
        <taxon>asterids</taxon>
        <taxon>lamiids</taxon>
        <taxon>Lamiales</taxon>
        <taxon>Pedaliaceae</taxon>
        <taxon>Sesamum</taxon>
    </lineage>
</organism>
<dbReference type="AlphaFoldDB" id="A0AAW2SI91"/>
<protein>
    <submittedName>
        <fullName evidence="2">Uncharacterized protein</fullName>
    </submittedName>
</protein>
<proteinExistence type="predicted"/>
<feature type="region of interest" description="Disordered" evidence="1">
    <location>
        <begin position="25"/>
        <end position="75"/>
    </location>
</feature>
<dbReference type="EMBL" id="JACGWJ010000010">
    <property type="protein sequence ID" value="KAL0392200.1"/>
    <property type="molecule type" value="Genomic_DNA"/>
</dbReference>
<reference evidence="2" key="1">
    <citation type="submission" date="2020-06" db="EMBL/GenBank/DDBJ databases">
        <authorList>
            <person name="Li T."/>
            <person name="Hu X."/>
            <person name="Zhang T."/>
            <person name="Song X."/>
            <person name="Zhang H."/>
            <person name="Dai N."/>
            <person name="Sheng W."/>
            <person name="Hou X."/>
            <person name="Wei L."/>
        </authorList>
    </citation>
    <scope>NUCLEOTIDE SEQUENCE</scope>
    <source>
        <strain evidence="2">G02</strain>
        <tissue evidence="2">Leaf</tissue>
    </source>
</reference>
<name>A0AAW2SI91_SESRA</name>
<feature type="compositionally biased region" description="Low complexity" evidence="1">
    <location>
        <begin position="49"/>
        <end position="65"/>
    </location>
</feature>